<evidence type="ECO:0000256" key="2">
    <source>
        <dbReference type="PIRSR" id="PIRSR601952-1"/>
    </source>
</evidence>
<dbReference type="InterPro" id="IPR001952">
    <property type="entry name" value="Alkaline_phosphatase"/>
</dbReference>
<comment type="cofactor">
    <cofactor evidence="3">
        <name>Zn(2+)</name>
        <dbReference type="ChEBI" id="CHEBI:29105"/>
    </cofactor>
    <text evidence="3">Binds 2 Zn(2+) ions.</text>
</comment>
<feature type="active site" description="Phosphoserine intermediate" evidence="2">
    <location>
        <position position="134"/>
    </location>
</feature>
<reference evidence="6" key="1">
    <citation type="journal article" date="2020" name="MBio">
        <title>Horizontal gene transfer to a defensive symbiont with a reduced genome amongst a multipartite beetle microbiome.</title>
        <authorList>
            <person name="Waterworth S.C."/>
            <person name="Florez L.V."/>
            <person name="Rees E.R."/>
            <person name="Hertweck C."/>
            <person name="Kaltenpoth M."/>
            <person name="Kwan J.C."/>
        </authorList>
    </citation>
    <scope>NUCLEOTIDE SEQUENCE [LARGE SCALE GENOMIC DNA]</scope>
</reference>
<name>A0A7V8FGR1_STEMA</name>
<keyword evidence="3" id="KW-0862">Zinc</keyword>
<dbReference type="PANTHER" id="PTHR11596:SF5">
    <property type="entry name" value="ALKALINE PHOSPHATASE"/>
    <property type="match status" value="1"/>
</dbReference>
<proteinExistence type="predicted"/>
<evidence type="ECO:0000256" key="1">
    <source>
        <dbReference type="ARBA" id="ARBA00022553"/>
    </source>
</evidence>
<keyword evidence="3" id="KW-0460">Magnesium</keyword>
<comment type="caution">
    <text evidence="5">The sequence shown here is derived from an EMBL/GenBank/DDBJ whole genome shotgun (WGS) entry which is preliminary data.</text>
</comment>
<sequence length="370" mass="39201">MSRFLSSCSARHRAHLSVLLAAGLLASAPLQAKAPRAPEAPTNIIVMINEGAGWGTWDATAYWQYGSREGTPYAAFPQRYGMTTFPLNTSNQPTGDSAQKLGYDAARARDATPVQALDLSFAGFQYLAAVATDSAAAGTALSSGSKTYNNAINVDNHGQPLDYSTLHARRLGMATGVVTTVPFAHATPAAFAAQNVSRNDYHGIAHQMLSQGHLDLVMGTGAPDYTVDGQPCSAALTGTVREGCDTPWEFVAEQDWQQLQAGQVIGGNPAGAWTLLRSREDFARLADGRLATRGPVIGVPQVARTLQPARQQAELGSDDAQPSRVRRIDSVPDLALMTRGALTHLARQSDKGLFLMVEGGATDWAAHTSA</sequence>
<keyword evidence="1" id="KW-0597">Phosphoprotein</keyword>
<organism evidence="5 6">
    <name type="scientific">Stenotrophomonas maltophilia</name>
    <name type="common">Pseudomonas maltophilia</name>
    <name type="synonym">Xanthomonas maltophilia</name>
    <dbReference type="NCBI Taxonomy" id="40324"/>
    <lineage>
        <taxon>Bacteria</taxon>
        <taxon>Pseudomonadati</taxon>
        <taxon>Pseudomonadota</taxon>
        <taxon>Gammaproteobacteria</taxon>
        <taxon>Lysobacterales</taxon>
        <taxon>Lysobacteraceae</taxon>
        <taxon>Stenotrophomonas</taxon>
        <taxon>Stenotrophomonas maltophilia group</taxon>
    </lineage>
</organism>
<dbReference type="GO" id="GO:0004035">
    <property type="term" value="F:alkaline phosphatase activity"/>
    <property type="evidence" value="ECO:0007669"/>
    <property type="project" value="TreeGrafter"/>
</dbReference>
<feature type="binding site" evidence="3">
    <location>
        <position position="358"/>
    </location>
    <ligand>
        <name>Mg(2+)</name>
        <dbReference type="ChEBI" id="CHEBI:18420"/>
    </ligand>
</feature>
<feature type="signal peptide" evidence="4">
    <location>
        <begin position="1"/>
        <end position="32"/>
    </location>
</feature>
<dbReference type="Gene3D" id="3.40.720.10">
    <property type="entry name" value="Alkaline Phosphatase, subunit A"/>
    <property type="match status" value="1"/>
</dbReference>
<keyword evidence="3" id="KW-0479">Metal-binding</keyword>
<dbReference type="Pfam" id="PF00245">
    <property type="entry name" value="Alk_phosphatase"/>
    <property type="match status" value="2"/>
</dbReference>
<feature type="chain" id="PRO_5031077957" evidence="4">
    <location>
        <begin position="33"/>
        <end position="370"/>
    </location>
</feature>
<feature type="binding site" evidence="3">
    <location>
        <position position="185"/>
    </location>
    <ligand>
        <name>Mg(2+)</name>
        <dbReference type="ChEBI" id="CHEBI:18420"/>
    </ligand>
</feature>
<dbReference type="GO" id="GO:0046872">
    <property type="term" value="F:metal ion binding"/>
    <property type="evidence" value="ECO:0007669"/>
    <property type="project" value="UniProtKB-KW"/>
</dbReference>
<comment type="cofactor">
    <cofactor evidence="3">
        <name>Mg(2+)</name>
        <dbReference type="ChEBI" id="CHEBI:18420"/>
    </cofactor>
    <text evidence="3">Binds 1 Mg(2+) ion.</text>
</comment>
<dbReference type="Proteomes" id="UP000487117">
    <property type="component" value="Unassembled WGS sequence"/>
</dbReference>
<accession>A0A7V8FGR1</accession>
<feature type="binding site" evidence="3">
    <location>
        <position position="363"/>
    </location>
    <ligand>
        <name>Zn(2+)</name>
        <dbReference type="ChEBI" id="CHEBI:29105"/>
        <label>2</label>
    </ligand>
</feature>
<dbReference type="SUPFAM" id="SSF53649">
    <property type="entry name" value="Alkaline phosphatase-like"/>
    <property type="match status" value="1"/>
</dbReference>
<protein>
    <submittedName>
        <fullName evidence="5">Alkaline phosphatase 3</fullName>
    </submittedName>
</protein>
<dbReference type="AlphaFoldDB" id="A0A7V8FGR1"/>
<evidence type="ECO:0000256" key="4">
    <source>
        <dbReference type="SAM" id="SignalP"/>
    </source>
</evidence>
<evidence type="ECO:0000313" key="5">
    <source>
        <dbReference type="EMBL" id="KAF1015210.1"/>
    </source>
</evidence>
<feature type="binding site" evidence="3">
    <location>
        <position position="187"/>
    </location>
    <ligand>
        <name>Mg(2+)</name>
        <dbReference type="ChEBI" id="CHEBI:18420"/>
    </ligand>
</feature>
<evidence type="ECO:0000313" key="6">
    <source>
        <dbReference type="Proteomes" id="UP000487117"/>
    </source>
</evidence>
<dbReference type="EMBL" id="WNDS01000003">
    <property type="protein sequence ID" value="KAF1015210.1"/>
    <property type="molecule type" value="Genomic_DNA"/>
</dbReference>
<dbReference type="InterPro" id="IPR017850">
    <property type="entry name" value="Alkaline_phosphatase_core_sf"/>
</dbReference>
<feature type="binding site" evidence="3">
    <location>
        <position position="367"/>
    </location>
    <ligand>
        <name>Zn(2+)</name>
        <dbReference type="ChEBI" id="CHEBI:29105"/>
        <label>2</label>
    </ligand>
</feature>
<gene>
    <name evidence="5" type="primary">phoB_1</name>
    <name evidence="5" type="ORF">GAK31_02700</name>
</gene>
<keyword evidence="4" id="KW-0732">Signal</keyword>
<evidence type="ECO:0000256" key="3">
    <source>
        <dbReference type="PIRSR" id="PIRSR601952-2"/>
    </source>
</evidence>
<dbReference type="PANTHER" id="PTHR11596">
    <property type="entry name" value="ALKALINE PHOSPHATASE"/>
    <property type="match status" value="1"/>
</dbReference>